<dbReference type="SUPFAM" id="SSF53098">
    <property type="entry name" value="Ribonuclease H-like"/>
    <property type="match status" value="1"/>
</dbReference>
<dbReference type="Pfam" id="PF02892">
    <property type="entry name" value="zf-BED"/>
    <property type="match status" value="1"/>
</dbReference>
<dbReference type="GO" id="GO:0003677">
    <property type="term" value="F:DNA binding"/>
    <property type="evidence" value="ECO:0007669"/>
    <property type="project" value="UniProtKB-KW"/>
</dbReference>
<evidence type="ECO:0000256" key="5">
    <source>
        <dbReference type="ARBA" id="ARBA00023015"/>
    </source>
</evidence>
<organism evidence="12 13">
    <name type="scientific">Sipha flava</name>
    <name type="common">yellow sugarcane aphid</name>
    <dbReference type="NCBI Taxonomy" id="143950"/>
    <lineage>
        <taxon>Eukaryota</taxon>
        <taxon>Metazoa</taxon>
        <taxon>Ecdysozoa</taxon>
        <taxon>Arthropoda</taxon>
        <taxon>Hexapoda</taxon>
        <taxon>Insecta</taxon>
        <taxon>Pterygota</taxon>
        <taxon>Neoptera</taxon>
        <taxon>Paraneoptera</taxon>
        <taxon>Hemiptera</taxon>
        <taxon>Sternorrhyncha</taxon>
        <taxon>Aphidomorpha</taxon>
        <taxon>Aphidoidea</taxon>
        <taxon>Aphididae</taxon>
        <taxon>Sipha</taxon>
    </lineage>
</organism>
<reference evidence="13" key="1">
    <citation type="submission" date="2025-08" db="UniProtKB">
        <authorList>
            <consortium name="RefSeq"/>
        </authorList>
    </citation>
    <scope>IDENTIFICATION</scope>
    <source>
        <tissue evidence="13">Whole body</tissue>
    </source>
</reference>
<feature type="region of interest" description="Disordered" evidence="10">
    <location>
        <begin position="64"/>
        <end position="99"/>
    </location>
</feature>
<name>A0A8B8GBU3_9HEMI</name>
<keyword evidence="4" id="KW-0862">Zinc</keyword>
<dbReference type="InterPro" id="IPR003656">
    <property type="entry name" value="Znf_BED"/>
</dbReference>
<evidence type="ECO:0000256" key="9">
    <source>
        <dbReference type="PROSITE-ProRule" id="PRU00027"/>
    </source>
</evidence>
<protein>
    <submittedName>
        <fullName evidence="13">Uncharacterized protein LOC112690393</fullName>
    </submittedName>
</protein>
<dbReference type="InterPro" id="IPR052035">
    <property type="entry name" value="ZnF_BED_domain_contain"/>
</dbReference>
<dbReference type="GeneID" id="112690393"/>
<dbReference type="InterPro" id="IPR012337">
    <property type="entry name" value="RNaseH-like_sf"/>
</dbReference>
<dbReference type="InterPro" id="IPR008906">
    <property type="entry name" value="HATC_C_dom"/>
</dbReference>
<dbReference type="SMART" id="SM00614">
    <property type="entry name" value="ZnF_BED"/>
    <property type="match status" value="1"/>
</dbReference>
<comment type="subcellular location">
    <subcellularLocation>
        <location evidence="1">Nucleus</location>
    </subcellularLocation>
</comment>
<evidence type="ECO:0000256" key="4">
    <source>
        <dbReference type="ARBA" id="ARBA00022833"/>
    </source>
</evidence>
<dbReference type="PANTHER" id="PTHR46481">
    <property type="entry name" value="ZINC FINGER BED DOMAIN-CONTAINING PROTEIN 4"/>
    <property type="match status" value="1"/>
</dbReference>
<keyword evidence="5" id="KW-0805">Transcription regulation</keyword>
<dbReference type="Pfam" id="PF05699">
    <property type="entry name" value="Dimer_Tnp_hAT"/>
    <property type="match status" value="1"/>
</dbReference>
<sequence length="516" mass="57680">MSSKNKSVLWNFYDKSTDGGVCKLCKQNVKTSGNTTNLKNHIKRKHPSINVDKMSKMSRHSISMHSTTTSIHETDENVVSRPRSSISTSSCQSSNSKSVDVGSECSASEFSDSVLSVSTPSLSVCSSQSLKQPKIYDSFSDIRSYDVRGSKSQAITDAIVYMIAKDNMPLSTTEKPVKSKLVSIQFMSITADIWTDVINTNSFLELADTHTSSHISEWFEKLLTEWRICKDQVVTVVTDNGANILAAVKTTFDTHKHLPCFAHTLNLIDRFLLCSNHIASILINNPQGPSMLSATDIDIAREINLVLKPFEVATRELCGENYITGSTVIPLIHCLIKKCEQINVINPIALQLKSALLDNLNRWFGRMEEIQNLTIATILDPRFKTLHSNNPLASSKAIRTIRLKLADLKTNSSRSNKESSDDDTETADSLWSFHNELVSKKASENSEDNNERMPTDLKHFLNQPTIPIHENIIKFWDVHKMMYPNIAKIAQPYLSLFATSVPSERLFSKAGNNNEC</sequence>
<dbReference type="SUPFAM" id="SSF57667">
    <property type="entry name" value="beta-beta-alpha zinc fingers"/>
    <property type="match status" value="1"/>
</dbReference>
<gene>
    <name evidence="13" type="primary">LOC112690393</name>
</gene>
<keyword evidence="6" id="KW-0238">DNA-binding</keyword>
<evidence type="ECO:0000256" key="3">
    <source>
        <dbReference type="ARBA" id="ARBA00022771"/>
    </source>
</evidence>
<feature type="compositionally biased region" description="Low complexity" evidence="10">
    <location>
        <begin position="79"/>
        <end position="99"/>
    </location>
</feature>
<keyword evidence="2" id="KW-0479">Metal-binding</keyword>
<evidence type="ECO:0000259" key="11">
    <source>
        <dbReference type="PROSITE" id="PS50808"/>
    </source>
</evidence>
<proteinExistence type="predicted"/>
<dbReference type="OrthoDB" id="6618501at2759"/>
<evidence type="ECO:0000313" key="13">
    <source>
        <dbReference type="RefSeq" id="XP_025420192.1"/>
    </source>
</evidence>
<evidence type="ECO:0000256" key="8">
    <source>
        <dbReference type="ARBA" id="ARBA00023242"/>
    </source>
</evidence>
<accession>A0A8B8GBU3</accession>
<dbReference type="AlphaFoldDB" id="A0A8B8GBU3"/>
<evidence type="ECO:0000313" key="12">
    <source>
        <dbReference type="Proteomes" id="UP000694846"/>
    </source>
</evidence>
<evidence type="ECO:0000256" key="2">
    <source>
        <dbReference type="ARBA" id="ARBA00022723"/>
    </source>
</evidence>
<evidence type="ECO:0000256" key="10">
    <source>
        <dbReference type="SAM" id="MobiDB-lite"/>
    </source>
</evidence>
<keyword evidence="8" id="KW-0539">Nucleus</keyword>
<keyword evidence="12" id="KW-1185">Reference proteome</keyword>
<evidence type="ECO:0000256" key="6">
    <source>
        <dbReference type="ARBA" id="ARBA00023125"/>
    </source>
</evidence>
<keyword evidence="7" id="KW-0804">Transcription</keyword>
<dbReference type="InterPro" id="IPR036236">
    <property type="entry name" value="Znf_C2H2_sf"/>
</dbReference>
<dbReference type="PANTHER" id="PTHR46481:SF9">
    <property type="entry name" value="ZINC FINGER BED DOMAIN-CONTAINING PROTEIN 1-LIKE"/>
    <property type="match status" value="1"/>
</dbReference>
<evidence type="ECO:0000256" key="7">
    <source>
        <dbReference type="ARBA" id="ARBA00023163"/>
    </source>
</evidence>
<dbReference type="Proteomes" id="UP000694846">
    <property type="component" value="Unplaced"/>
</dbReference>
<evidence type="ECO:0000256" key="1">
    <source>
        <dbReference type="ARBA" id="ARBA00004123"/>
    </source>
</evidence>
<dbReference type="GO" id="GO:0008270">
    <property type="term" value="F:zinc ion binding"/>
    <property type="evidence" value="ECO:0007669"/>
    <property type="project" value="UniProtKB-KW"/>
</dbReference>
<dbReference type="GO" id="GO:0005634">
    <property type="term" value="C:nucleus"/>
    <property type="evidence" value="ECO:0007669"/>
    <property type="project" value="UniProtKB-SubCell"/>
</dbReference>
<keyword evidence="3 9" id="KW-0863">Zinc-finger</keyword>
<dbReference type="PROSITE" id="PS50808">
    <property type="entry name" value="ZF_BED"/>
    <property type="match status" value="1"/>
</dbReference>
<dbReference type="RefSeq" id="XP_025420192.1">
    <property type="nucleotide sequence ID" value="XM_025564407.1"/>
</dbReference>
<dbReference type="GO" id="GO:0046983">
    <property type="term" value="F:protein dimerization activity"/>
    <property type="evidence" value="ECO:0007669"/>
    <property type="project" value="InterPro"/>
</dbReference>
<feature type="domain" description="BED-type" evidence="11">
    <location>
        <begin position="4"/>
        <end position="53"/>
    </location>
</feature>